<keyword evidence="9 20" id="KW-0472">Membrane</keyword>
<evidence type="ECO:0000259" key="22">
    <source>
        <dbReference type="Pfam" id="PF02932"/>
    </source>
</evidence>
<keyword evidence="16" id="KW-1071">Ligand-gated ion channel</keyword>
<evidence type="ECO:0000256" key="11">
    <source>
        <dbReference type="ARBA" id="ARBA00023170"/>
    </source>
</evidence>
<dbReference type="GO" id="GO:0099095">
    <property type="term" value="F:ligand-gated monoatomic anion channel activity"/>
    <property type="evidence" value="ECO:0007669"/>
    <property type="project" value="UniProtKB-ARBA"/>
</dbReference>
<dbReference type="AlphaFoldDB" id="A0A6A4W661"/>
<dbReference type="InterPro" id="IPR036719">
    <property type="entry name" value="Neuro-gated_channel_TM_sf"/>
</dbReference>
<dbReference type="FunFam" id="1.20.58.390:FF:000067">
    <property type="entry name" value="Glycine receptor subunit alpha-2"/>
    <property type="match status" value="1"/>
</dbReference>
<evidence type="ECO:0000256" key="6">
    <source>
        <dbReference type="ARBA" id="ARBA00022989"/>
    </source>
</evidence>
<reference evidence="23 24" key="1">
    <citation type="submission" date="2019-07" db="EMBL/GenBank/DDBJ databases">
        <title>Draft genome assembly of a fouling barnacle, Amphibalanus amphitrite (Darwin, 1854): The first reference genome for Thecostraca.</title>
        <authorList>
            <person name="Kim W."/>
        </authorList>
    </citation>
    <scope>NUCLEOTIDE SEQUENCE [LARGE SCALE GENOMIC DNA]</scope>
    <source>
        <strain evidence="23">SNU_AA5</strain>
        <tissue evidence="23">Soma without cirri and trophi</tissue>
    </source>
</reference>
<keyword evidence="6 20" id="KW-1133">Transmembrane helix</keyword>
<dbReference type="OrthoDB" id="8890589at2759"/>
<keyword evidence="8 20" id="KW-0406">Ion transport</keyword>
<dbReference type="PANTHER" id="PTHR18945">
    <property type="entry name" value="NEUROTRANSMITTER GATED ION CHANNEL"/>
    <property type="match status" value="1"/>
</dbReference>
<dbReference type="PRINTS" id="PR00253">
    <property type="entry name" value="GABAARECEPTR"/>
</dbReference>
<keyword evidence="5" id="KW-0732">Signal</keyword>
<dbReference type="InterPro" id="IPR006202">
    <property type="entry name" value="Neur_chan_lig-bd"/>
</dbReference>
<keyword evidence="24" id="KW-1185">Reference proteome</keyword>
<evidence type="ECO:0000256" key="17">
    <source>
        <dbReference type="ARBA" id="ARBA00023303"/>
    </source>
</evidence>
<dbReference type="InterPro" id="IPR036734">
    <property type="entry name" value="Neur_chan_lig-bd_sf"/>
</dbReference>
<feature type="transmembrane region" description="Helical" evidence="20">
    <location>
        <begin position="259"/>
        <end position="278"/>
    </location>
</feature>
<dbReference type="SUPFAM" id="SSF63712">
    <property type="entry name" value="Nicotinic receptor ligand binding domain-like"/>
    <property type="match status" value="2"/>
</dbReference>
<dbReference type="PRINTS" id="PR01079">
    <property type="entry name" value="GABAARALPHA"/>
</dbReference>
<feature type="transmembrane region" description="Helical" evidence="20">
    <location>
        <begin position="290"/>
        <end position="312"/>
    </location>
</feature>
<dbReference type="GO" id="GO:0005230">
    <property type="term" value="F:extracellular ligand-gated monoatomic ion channel activity"/>
    <property type="evidence" value="ECO:0007669"/>
    <property type="project" value="InterPro"/>
</dbReference>
<evidence type="ECO:0000256" key="20">
    <source>
        <dbReference type="RuleBase" id="RU000687"/>
    </source>
</evidence>
<dbReference type="GO" id="GO:0034707">
    <property type="term" value="C:chloride channel complex"/>
    <property type="evidence" value="ECO:0007669"/>
    <property type="project" value="UniProtKB-KW"/>
</dbReference>
<keyword evidence="12" id="KW-0869">Chloride channel</keyword>
<evidence type="ECO:0000256" key="2">
    <source>
        <dbReference type="ARBA" id="ARBA00022448"/>
    </source>
</evidence>
<comment type="similarity">
    <text evidence="1">Belongs to the ligand-gated ion channel (TC 1.A.9) family. Gamma-aminobutyric acid receptor (TC 1.A.9.5) subfamily.</text>
</comment>
<evidence type="ECO:0000256" key="15">
    <source>
        <dbReference type="ARBA" id="ARBA00023257"/>
    </source>
</evidence>
<keyword evidence="13" id="KW-0325">Glycoprotein</keyword>
<dbReference type="InterPro" id="IPR018000">
    <property type="entry name" value="Neurotransmitter_ion_chnl_CS"/>
</dbReference>
<dbReference type="CDD" id="cd19049">
    <property type="entry name" value="LGIC_TM_anion"/>
    <property type="match status" value="1"/>
</dbReference>
<keyword evidence="7" id="KW-0770">Synapse</keyword>
<evidence type="ECO:0000313" key="24">
    <source>
        <dbReference type="Proteomes" id="UP000440578"/>
    </source>
</evidence>
<keyword evidence="3" id="KW-1003">Cell membrane</keyword>
<comment type="caution">
    <text evidence="23">The sequence shown here is derived from an EMBL/GenBank/DDBJ whole genome shotgun (WGS) entry which is preliminary data.</text>
</comment>
<sequence length="487" mass="55342">MHLVSISSLSEVRMDFTSDFFFRQFWQDPRLAFEAQDGLVTLNIGSEYLKNLWVPDTYFPNEKTSYYHLATTSNEFLRIKPAGDILRSIRLTITASCPMNLMFFPMDRQLCELQIESFGYATGDIRYIWKGEEPIKIDDDVKLPQFIVMGHKTHSILFTTSTVGYTTTEIGYIWKDGAHSVKVESGVSLAQFKIIGHRQRTILFQTSTGNYSRLALEIQFERSMGYYLIQMYVPSSLIVIISWVSFWLNRNATPARVSLGVTTVLTMTTLMSSTNAALPKISYIKAIDVYMGTCFVMVFASLLEYAYVGYIAKRIGMRRTRLMAIQKMAIEKMQRDVRDHTAMVMADEHTSKSAMSTLRRGHSGHGTHHGGHGTHSYQCGPQPCADHREAHTCEVRFKVHDPKAHSKGCILENTINGGRHDEESANMASLLKSKKVNKLLGCSPSDVDKYSRIVFPVTFICFNLMYWIIYLHVSDKVAEGLVPFVKK</sequence>
<evidence type="ECO:0000256" key="14">
    <source>
        <dbReference type="ARBA" id="ARBA00023214"/>
    </source>
</evidence>
<evidence type="ECO:0000256" key="10">
    <source>
        <dbReference type="ARBA" id="ARBA00023157"/>
    </source>
</evidence>
<evidence type="ECO:0000256" key="1">
    <source>
        <dbReference type="ARBA" id="ARBA00010180"/>
    </source>
</evidence>
<gene>
    <name evidence="23" type="primary">Rdl_3</name>
    <name evidence="23" type="ORF">FJT64_005042</name>
</gene>
<dbReference type="InterPro" id="IPR038050">
    <property type="entry name" value="Neuro_actylchol_rec"/>
</dbReference>
<dbReference type="Gene3D" id="2.70.170.10">
    <property type="entry name" value="Neurotransmitter-gated ion-channel ligand-binding domain"/>
    <property type="match status" value="2"/>
</dbReference>
<proteinExistence type="inferred from homology"/>
<protein>
    <recommendedName>
        <fullName evidence="19">Gamma-aminobutyric acid receptor subunit beta</fullName>
    </recommendedName>
</protein>
<dbReference type="SUPFAM" id="SSF90112">
    <property type="entry name" value="Neurotransmitter-gated ion-channel transmembrane pore"/>
    <property type="match status" value="1"/>
</dbReference>
<dbReference type="InterPro" id="IPR001390">
    <property type="entry name" value="GABAAa_rcpt"/>
</dbReference>
<evidence type="ECO:0000256" key="8">
    <source>
        <dbReference type="ARBA" id="ARBA00023065"/>
    </source>
</evidence>
<dbReference type="PROSITE" id="PS00236">
    <property type="entry name" value="NEUROTR_ION_CHANNEL"/>
    <property type="match status" value="1"/>
</dbReference>
<keyword evidence="17 20" id="KW-0407">Ion channel</keyword>
<evidence type="ECO:0000256" key="4">
    <source>
        <dbReference type="ARBA" id="ARBA00022692"/>
    </source>
</evidence>
<dbReference type="FunFam" id="2.70.170.10:FF:000021">
    <property type="entry name" value="Gamma-aminobutyric acid receptor isoform 3b"/>
    <property type="match status" value="1"/>
</dbReference>
<feature type="transmembrane region" description="Helical" evidence="20">
    <location>
        <begin position="453"/>
        <end position="473"/>
    </location>
</feature>
<dbReference type="Pfam" id="PF02931">
    <property type="entry name" value="Neur_chan_LBD"/>
    <property type="match status" value="1"/>
</dbReference>
<dbReference type="Gene3D" id="1.20.58.390">
    <property type="entry name" value="Neurotransmitter-gated ion-channel transmembrane domain"/>
    <property type="match status" value="1"/>
</dbReference>
<accession>A0A6A4W661</accession>
<evidence type="ECO:0000256" key="12">
    <source>
        <dbReference type="ARBA" id="ARBA00023173"/>
    </source>
</evidence>
<comment type="subcellular location">
    <subcellularLocation>
        <location evidence="18">Postsynaptic cell membrane</location>
        <topology evidence="18">Multi-pass membrane protein</topology>
    </subcellularLocation>
</comment>
<keyword evidence="11 23" id="KW-0675">Receptor</keyword>
<evidence type="ECO:0000313" key="23">
    <source>
        <dbReference type="EMBL" id="KAF0297498.1"/>
    </source>
</evidence>
<evidence type="ECO:0000256" key="5">
    <source>
        <dbReference type="ARBA" id="ARBA00022729"/>
    </source>
</evidence>
<evidence type="ECO:0000256" key="16">
    <source>
        <dbReference type="ARBA" id="ARBA00023286"/>
    </source>
</evidence>
<keyword evidence="14" id="KW-0868">Chloride</keyword>
<feature type="transmembrane region" description="Helical" evidence="20">
    <location>
        <begin position="224"/>
        <end position="247"/>
    </location>
</feature>
<keyword evidence="2 20" id="KW-0813">Transport</keyword>
<evidence type="ECO:0000256" key="3">
    <source>
        <dbReference type="ARBA" id="ARBA00022475"/>
    </source>
</evidence>
<keyword evidence="15" id="KW-0628">Postsynaptic cell membrane</keyword>
<evidence type="ECO:0000256" key="13">
    <source>
        <dbReference type="ARBA" id="ARBA00023180"/>
    </source>
</evidence>
<evidence type="ECO:0000259" key="21">
    <source>
        <dbReference type="Pfam" id="PF02931"/>
    </source>
</evidence>
<dbReference type="InterPro" id="IPR006029">
    <property type="entry name" value="Neurotrans-gated_channel_TM"/>
</dbReference>
<dbReference type="PRINTS" id="PR00252">
    <property type="entry name" value="NRIONCHANNEL"/>
</dbReference>
<dbReference type="GO" id="GO:0004890">
    <property type="term" value="F:GABA-A receptor activity"/>
    <property type="evidence" value="ECO:0007669"/>
    <property type="project" value="InterPro"/>
</dbReference>
<organism evidence="23 24">
    <name type="scientific">Amphibalanus amphitrite</name>
    <name type="common">Striped barnacle</name>
    <name type="synonym">Balanus amphitrite</name>
    <dbReference type="NCBI Taxonomy" id="1232801"/>
    <lineage>
        <taxon>Eukaryota</taxon>
        <taxon>Metazoa</taxon>
        <taxon>Ecdysozoa</taxon>
        <taxon>Arthropoda</taxon>
        <taxon>Crustacea</taxon>
        <taxon>Multicrustacea</taxon>
        <taxon>Cirripedia</taxon>
        <taxon>Thoracica</taxon>
        <taxon>Thoracicalcarea</taxon>
        <taxon>Balanomorpha</taxon>
        <taxon>Balanoidea</taxon>
        <taxon>Balanidae</taxon>
        <taxon>Amphibalaninae</taxon>
        <taxon>Amphibalanus</taxon>
    </lineage>
</organism>
<dbReference type="Pfam" id="PF02932">
    <property type="entry name" value="Neur_chan_memb"/>
    <property type="match status" value="1"/>
</dbReference>
<feature type="domain" description="Neurotransmitter-gated ion-channel transmembrane" evidence="22">
    <location>
        <begin position="231"/>
        <end position="467"/>
    </location>
</feature>
<dbReference type="EMBL" id="VIIS01001484">
    <property type="protein sequence ID" value="KAF0297498.1"/>
    <property type="molecule type" value="Genomic_DNA"/>
</dbReference>
<evidence type="ECO:0000256" key="18">
    <source>
        <dbReference type="ARBA" id="ARBA00034104"/>
    </source>
</evidence>
<keyword evidence="4 20" id="KW-0812">Transmembrane</keyword>
<dbReference type="InterPro" id="IPR006028">
    <property type="entry name" value="GABAA/Glycine_rcpt"/>
</dbReference>
<evidence type="ECO:0000256" key="19">
    <source>
        <dbReference type="ARBA" id="ARBA00071250"/>
    </source>
</evidence>
<feature type="domain" description="Neurotransmitter-gated ion-channel ligand-binding" evidence="21">
    <location>
        <begin position="1"/>
        <end position="153"/>
    </location>
</feature>
<evidence type="ECO:0000256" key="9">
    <source>
        <dbReference type="ARBA" id="ARBA00023136"/>
    </source>
</evidence>
<keyword evidence="10" id="KW-1015">Disulfide bond</keyword>
<dbReference type="Proteomes" id="UP000440578">
    <property type="component" value="Unassembled WGS sequence"/>
</dbReference>
<dbReference type="InterPro" id="IPR006201">
    <property type="entry name" value="Neur_channel"/>
</dbReference>
<evidence type="ECO:0000256" key="7">
    <source>
        <dbReference type="ARBA" id="ARBA00023018"/>
    </source>
</evidence>
<dbReference type="GO" id="GO:0005254">
    <property type="term" value="F:chloride channel activity"/>
    <property type="evidence" value="ECO:0007669"/>
    <property type="project" value="UniProtKB-KW"/>
</dbReference>
<dbReference type="GO" id="GO:0045211">
    <property type="term" value="C:postsynaptic membrane"/>
    <property type="evidence" value="ECO:0007669"/>
    <property type="project" value="UniProtKB-SubCell"/>
</dbReference>
<name>A0A6A4W661_AMPAM</name>